<gene>
    <name evidence="1" type="ORF">ACFQ4R_00300</name>
</gene>
<keyword evidence="2" id="KW-1185">Reference proteome</keyword>
<comment type="caution">
    <text evidence="1">The sequence shown here is derived from an EMBL/GenBank/DDBJ whole genome shotgun (WGS) entry which is preliminary data.</text>
</comment>
<evidence type="ECO:0000313" key="2">
    <source>
        <dbReference type="Proteomes" id="UP001597191"/>
    </source>
</evidence>
<name>A0ABW4BMH3_9LACO</name>
<sequence>MTKTTRGYLPETASLPLASNQAELLKMISAADAVTRTAAARIIRQKQSLDVPLTLALLAQLQLEDKLYPKIEICQTLQTGDAAVIKLMLPLVGKIGHNQLISWRQCTTSKKISYPLPRDIIARTLARVSADYFSDILVFFENNATEAEQMELLDTLGFKCFYSPTLASAENLRRIYLSLKKPLGDNLLTWKFVTLLSAFDNALSQQIMATLSEQTRPLIQTELQRSARLAANKHDDIG</sequence>
<organism evidence="1 2">
    <name type="scientific">Lapidilactobacillus gannanensis</name>
    <dbReference type="NCBI Taxonomy" id="2486002"/>
    <lineage>
        <taxon>Bacteria</taxon>
        <taxon>Bacillati</taxon>
        <taxon>Bacillota</taxon>
        <taxon>Bacilli</taxon>
        <taxon>Lactobacillales</taxon>
        <taxon>Lactobacillaceae</taxon>
        <taxon>Lapidilactobacillus</taxon>
    </lineage>
</organism>
<reference evidence="2" key="1">
    <citation type="journal article" date="2019" name="Int. J. Syst. Evol. Microbiol.">
        <title>The Global Catalogue of Microorganisms (GCM) 10K type strain sequencing project: providing services to taxonomists for standard genome sequencing and annotation.</title>
        <authorList>
            <consortium name="The Broad Institute Genomics Platform"/>
            <consortium name="The Broad Institute Genome Sequencing Center for Infectious Disease"/>
            <person name="Wu L."/>
            <person name="Ma J."/>
        </authorList>
    </citation>
    <scope>NUCLEOTIDE SEQUENCE [LARGE SCALE GENOMIC DNA]</scope>
    <source>
        <strain evidence="2">CCM 8937</strain>
    </source>
</reference>
<dbReference type="Proteomes" id="UP001597191">
    <property type="component" value="Unassembled WGS sequence"/>
</dbReference>
<protein>
    <submittedName>
        <fullName evidence="1">Uncharacterized protein</fullName>
    </submittedName>
</protein>
<accession>A0ABW4BMH3</accession>
<proteinExistence type="predicted"/>
<evidence type="ECO:0000313" key="1">
    <source>
        <dbReference type="EMBL" id="MFD1410072.1"/>
    </source>
</evidence>
<dbReference type="RefSeq" id="WP_125648387.1">
    <property type="nucleotide sequence ID" value="NZ_JBHTOH010000006.1"/>
</dbReference>
<dbReference type="EMBL" id="JBHTOH010000006">
    <property type="protein sequence ID" value="MFD1410072.1"/>
    <property type="molecule type" value="Genomic_DNA"/>
</dbReference>